<reference evidence="12" key="4">
    <citation type="submission" date="2016-11" db="EMBL/GenBank/DDBJ databases">
        <authorList>
            <person name="Varghese N."/>
            <person name="Submissions S."/>
        </authorList>
    </citation>
    <scope>NUCLEOTIDE SEQUENCE</scope>
    <source>
        <strain evidence="12">DSM 1682</strain>
    </source>
</reference>
<dbReference type="Proteomes" id="UP000184204">
    <property type="component" value="Unassembled WGS sequence"/>
</dbReference>
<keyword evidence="2" id="KW-0240">DNA-directed RNA polymerase</keyword>
<dbReference type="Pfam" id="PF04552">
    <property type="entry name" value="Sigma54_DBD"/>
    <property type="match status" value="1"/>
</dbReference>
<evidence type="ECO:0000259" key="10">
    <source>
        <dbReference type="Pfam" id="PF04963"/>
    </source>
</evidence>
<keyword evidence="5" id="KW-0805">Transcription regulation</keyword>
<dbReference type="OrthoDB" id="9814402at2"/>
<dbReference type="InterPro" id="IPR038709">
    <property type="entry name" value="RpoN_core-bd_sf"/>
</dbReference>
<reference evidence="11 13" key="1">
    <citation type="journal article" date="2016" name="Genome Announc.">
        <title>Complete Genome Sequence of the Amino Acid-Fermenting Clostridium propionicum X2 (DSM 1682).</title>
        <authorList>
            <person name="Poehlein A."/>
            <person name="Schlien K."/>
            <person name="Chowdhury N.P."/>
            <person name="Gottschalk G."/>
            <person name="Buckel W."/>
            <person name="Daniel R."/>
        </authorList>
    </citation>
    <scope>NUCLEOTIDE SEQUENCE [LARGE SCALE GENOMIC DNA]</scope>
    <source>
        <strain evidence="11 13">X2</strain>
    </source>
</reference>
<accession>A0A0X8VB25</accession>
<dbReference type="KEGG" id="cpro:CPRO_01120"/>
<keyword evidence="3" id="KW-0808">Transferase</keyword>
<evidence type="ECO:0000256" key="1">
    <source>
        <dbReference type="ARBA" id="ARBA00008798"/>
    </source>
</evidence>
<evidence type="ECO:0000313" key="13">
    <source>
        <dbReference type="Proteomes" id="UP000068026"/>
    </source>
</evidence>
<gene>
    <name evidence="11" type="primary">rpoN</name>
    <name evidence="11" type="ORF">CPRO_01120</name>
    <name evidence="12" type="ORF">SAMN02745151_00244</name>
</gene>
<dbReference type="GO" id="GO:0006352">
    <property type="term" value="P:DNA-templated transcription initiation"/>
    <property type="evidence" value="ECO:0007669"/>
    <property type="project" value="InterPro"/>
</dbReference>
<dbReference type="InterPro" id="IPR007634">
    <property type="entry name" value="RNA_pol_sigma_54_DNA-bd"/>
</dbReference>
<feature type="domain" description="RNA polymerase sigma factor 54 core-binding" evidence="10">
    <location>
        <begin position="97"/>
        <end position="279"/>
    </location>
</feature>
<dbReference type="GO" id="GO:0001216">
    <property type="term" value="F:DNA-binding transcription activator activity"/>
    <property type="evidence" value="ECO:0007669"/>
    <property type="project" value="InterPro"/>
</dbReference>
<evidence type="ECO:0000313" key="11">
    <source>
        <dbReference type="EMBL" id="AMJ39736.1"/>
    </source>
</evidence>
<dbReference type="Pfam" id="PF04963">
    <property type="entry name" value="Sigma54_CBD"/>
    <property type="match status" value="1"/>
</dbReference>
<dbReference type="RefSeq" id="WP_066046673.1">
    <property type="nucleotide sequence ID" value="NZ_CP014223.1"/>
</dbReference>
<evidence type="ECO:0000313" key="14">
    <source>
        <dbReference type="Proteomes" id="UP000184204"/>
    </source>
</evidence>
<evidence type="ECO:0000313" key="12">
    <source>
        <dbReference type="EMBL" id="SHE29326.1"/>
    </source>
</evidence>
<evidence type="ECO:0000256" key="5">
    <source>
        <dbReference type="ARBA" id="ARBA00023015"/>
    </source>
</evidence>
<proteinExistence type="inferred from homology"/>
<dbReference type="PROSITE" id="PS00718">
    <property type="entry name" value="SIGMA54_2"/>
    <property type="match status" value="1"/>
</dbReference>
<dbReference type="GO" id="GO:0016987">
    <property type="term" value="F:sigma factor activity"/>
    <property type="evidence" value="ECO:0007669"/>
    <property type="project" value="UniProtKB-KW"/>
</dbReference>
<dbReference type="Proteomes" id="UP000068026">
    <property type="component" value="Chromosome"/>
</dbReference>
<dbReference type="Pfam" id="PF00309">
    <property type="entry name" value="Sigma54_AID"/>
    <property type="match status" value="1"/>
</dbReference>
<dbReference type="PANTHER" id="PTHR32248:SF4">
    <property type="entry name" value="RNA POLYMERASE SIGMA-54 FACTOR"/>
    <property type="match status" value="1"/>
</dbReference>
<dbReference type="PROSITE" id="PS50044">
    <property type="entry name" value="SIGMA54_3"/>
    <property type="match status" value="1"/>
</dbReference>
<dbReference type="NCBIfam" id="TIGR02395">
    <property type="entry name" value="rpoN_sigma"/>
    <property type="match status" value="1"/>
</dbReference>
<dbReference type="Gene3D" id="1.10.10.60">
    <property type="entry name" value="Homeodomain-like"/>
    <property type="match status" value="1"/>
</dbReference>
<dbReference type="PANTHER" id="PTHR32248">
    <property type="entry name" value="RNA POLYMERASE SIGMA-54 FACTOR"/>
    <property type="match status" value="1"/>
</dbReference>
<keyword evidence="8" id="KW-0804">Transcription</keyword>
<evidence type="ECO:0000256" key="3">
    <source>
        <dbReference type="ARBA" id="ARBA00022679"/>
    </source>
</evidence>
<organism evidence="12 14">
    <name type="scientific">Anaerotignum propionicum DSM 1682</name>
    <dbReference type="NCBI Taxonomy" id="991789"/>
    <lineage>
        <taxon>Bacteria</taxon>
        <taxon>Bacillati</taxon>
        <taxon>Bacillota</taxon>
        <taxon>Clostridia</taxon>
        <taxon>Lachnospirales</taxon>
        <taxon>Anaerotignaceae</taxon>
        <taxon>Anaerotignum</taxon>
    </lineage>
</organism>
<dbReference type="AlphaFoldDB" id="A0A0X8VB25"/>
<name>A0A0X8VB25_ANAPI</name>
<keyword evidence="4" id="KW-0548">Nucleotidyltransferase</keyword>
<protein>
    <submittedName>
        <fullName evidence="11">RNA polymerase sigma-54 factor</fullName>
    </submittedName>
    <submittedName>
        <fullName evidence="12">RNA polymerase, sigma 54 subunit, RpoN/SigL</fullName>
    </submittedName>
</protein>
<dbReference type="InterPro" id="IPR007046">
    <property type="entry name" value="RNA_pol_sigma_54_core-bd"/>
</dbReference>
<evidence type="ECO:0000256" key="6">
    <source>
        <dbReference type="ARBA" id="ARBA00023082"/>
    </source>
</evidence>
<reference evidence="13" key="2">
    <citation type="submission" date="2016-01" db="EMBL/GenBank/DDBJ databases">
        <authorList>
            <person name="Poehlein A."/>
            <person name="Schlien K."/>
            <person name="Gottschalk G."/>
            <person name="Buckel W."/>
            <person name="Daniel R."/>
        </authorList>
    </citation>
    <scope>NUCLEOTIDE SEQUENCE [LARGE SCALE GENOMIC DNA]</scope>
    <source>
        <strain evidence="13">X2</strain>
    </source>
</reference>
<dbReference type="GO" id="GO:0000428">
    <property type="term" value="C:DNA-directed RNA polymerase complex"/>
    <property type="evidence" value="ECO:0007669"/>
    <property type="project" value="UniProtKB-KW"/>
</dbReference>
<keyword evidence="6" id="KW-0731">Sigma factor</keyword>
<keyword evidence="13" id="KW-1185">Reference proteome</keyword>
<evidence type="ECO:0000256" key="8">
    <source>
        <dbReference type="ARBA" id="ARBA00023163"/>
    </source>
</evidence>
<dbReference type="PRINTS" id="PR00045">
    <property type="entry name" value="SIGMA54FCT"/>
</dbReference>
<sequence length="453" mass="52169">MDLSLQLAQKQILSQRMQQSVEILQMNTIMLTEYIHELTQENPLLEWQEVSDEQAVKEDKLLRKLEWLEEADEQNRSMYRVEQEDERDERDSIGKRERESLREYLLFQINILNVDEGVKCVLRFLAESTEESGYLEKGALEAAEKKYHLKGNCSEDIMGLLQSLDPPGVGARSLQECLLIQLKQKNASPIAIIMVEKYLSDLAKNRMSYVAKQMRVTLEVAQDAFEEIKNCEPKPGRGFLSERPVEYILPDVFVQKQEGELLVTVNSSSSPRLFISQSYLKMLREGASDEAKEFISNKLRQAEWAIQCISKRESTLLETAKCIVNHQEEFFIRPDGQIRPLRLADIAECMQVHESTVSRAVRDKYLQCDRGIFPLSSFFSKALSSEETGTISADSIQQKIRLMIERENKMKPYSDRELTEALQKEGIQISRRTVAKYREGMGIAGASGRKRYE</sequence>
<dbReference type="GO" id="GO:0016779">
    <property type="term" value="F:nucleotidyltransferase activity"/>
    <property type="evidence" value="ECO:0007669"/>
    <property type="project" value="UniProtKB-KW"/>
</dbReference>
<feature type="domain" description="RNA polymerase sigma factor 54 DNA-binding" evidence="9">
    <location>
        <begin position="293"/>
        <end position="451"/>
    </location>
</feature>
<dbReference type="EMBL" id="FQUA01000001">
    <property type="protein sequence ID" value="SHE29326.1"/>
    <property type="molecule type" value="Genomic_DNA"/>
</dbReference>
<evidence type="ECO:0000256" key="7">
    <source>
        <dbReference type="ARBA" id="ARBA00023125"/>
    </source>
</evidence>
<dbReference type="GO" id="GO:0003677">
    <property type="term" value="F:DNA binding"/>
    <property type="evidence" value="ECO:0007669"/>
    <property type="project" value="UniProtKB-KW"/>
</dbReference>
<dbReference type="PROSITE" id="PS00717">
    <property type="entry name" value="SIGMA54_1"/>
    <property type="match status" value="1"/>
</dbReference>
<keyword evidence="7" id="KW-0238">DNA-binding</keyword>
<evidence type="ECO:0000259" key="9">
    <source>
        <dbReference type="Pfam" id="PF04552"/>
    </source>
</evidence>
<evidence type="ECO:0000256" key="4">
    <source>
        <dbReference type="ARBA" id="ARBA00022695"/>
    </source>
</evidence>
<dbReference type="InterPro" id="IPR000394">
    <property type="entry name" value="RNA_pol_sigma_54"/>
</dbReference>
<evidence type="ECO:0000256" key="2">
    <source>
        <dbReference type="ARBA" id="ARBA00022478"/>
    </source>
</evidence>
<dbReference type="Gene3D" id="1.10.10.1330">
    <property type="entry name" value="RNA polymerase sigma-54 factor, core-binding domain"/>
    <property type="match status" value="1"/>
</dbReference>
<comment type="similarity">
    <text evidence="1">Belongs to the sigma-54 factor family.</text>
</comment>
<dbReference type="EMBL" id="CP014223">
    <property type="protein sequence ID" value="AMJ39736.1"/>
    <property type="molecule type" value="Genomic_DNA"/>
</dbReference>
<reference evidence="14" key="3">
    <citation type="submission" date="2016-11" db="EMBL/GenBank/DDBJ databases">
        <authorList>
            <person name="Jaros S."/>
            <person name="Januszkiewicz K."/>
            <person name="Wedrychowicz H."/>
        </authorList>
    </citation>
    <scope>NUCLEOTIDE SEQUENCE [LARGE SCALE GENOMIC DNA]</scope>
    <source>
        <strain evidence="14">DSM 1682</strain>
    </source>
</reference>
<dbReference type="PIRSF" id="PIRSF000774">
    <property type="entry name" value="RpoN"/>
    <property type="match status" value="1"/>
</dbReference>